<dbReference type="EMBL" id="CADCTY010001602">
    <property type="protein sequence ID" value="CAA9377599.1"/>
    <property type="molecule type" value="Genomic_DNA"/>
</dbReference>
<reference evidence="1" key="1">
    <citation type="submission" date="2020-02" db="EMBL/GenBank/DDBJ databases">
        <authorList>
            <person name="Meier V. D."/>
        </authorList>
    </citation>
    <scope>NUCLEOTIDE SEQUENCE</scope>
    <source>
        <strain evidence="1">AVDCRST_MAG94</strain>
    </source>
</reference>
<gene>
    <name evidence="1" type="ORF">AVDCRST_MAG94-4660</name>
</gene>
<evidence type="ECO:0000313" key="1">
    <source>
        <dbReference type="EMBL" id="CAA9377599.1"/>
    </source>
</evidence>
<name>A0A6J4NAR8_9CYAN</name>
<accession>A0A6J4NAR8</accession>
<dbReference type="AlphaFoldDB" id="A0A6J4NAR8"/>
<dbReference type="SUPFAM" id="SSF81301">
    <property type="entry name" value="Nucleotidyltransferase"/>
    <property type="match status" value="1"/>
</dbReference>
<organism evidence="1">
    <name type="scientific">uncultured Leptolyngbya sp</name>
    <dbReference type="NCBI Taxonomy" id="332963"/>
    <lineage>
        <taxon>Bacteria</taxon>
        <taxon>Bacillati</taxon>
        <taxon>Cyanobacteriota</taxon>
        <taxon>Cyanophyceae</taxon>
        <taxon>Leptolyngbyales</taxon>
        <taxon>Leptolyngbyaceae</taxon>
        <taxon>Leptolyngbya group</taxon>
        <taxon>Leptolyngbya</taxon>
        <taxon>environmental samples</taxon>
    </lineage>
</organism>
<protein>
    <submittedName>
        <fullName evidence="1">Uncharacterized protein</fullName>
    </submittedName>
</protein>
<dbReference type="InterPro" id="IPR043519">
    <property type="entry name" value="NT_sf"/>
</dbReference>
<sequence>MPCFKVPVGKRERHPWQANLAPLRASPEAAKRYEAVKLKAVQAGASLLHYSEAKSALVEALLLRALAWQTDTSHGVGAEQ</sequence>
<dbReference type="Gene3D" id="3.30.460.10">
    <property type="entry name" value="Beta Polymerase, domain 2"/>
    <property type="match status" value="1"/>
</dbReference>
<proteinExistence type="predicted"/>